<keyword evidence="6 14" id="KW-0436">Ligase</keyword>
<gene>
    <name evidence="14" type="primary">proS</name>
    <name evidence="14" type="ORF">COS11_03220</name>
</gene>
<dbReference type="InterPro" id="IPR002314">
    <property type="entry name" value="aa-tRNA-synt_IIb"/>
</dbReference>
<evidence type="ECO:0000256" key="7">
    <source>
        <dbReference type="ARBA" id="ARBA00022741"/>
    </source>
</evidence>
<evidence type="ECO:0000256" key="11">
    <source>
        <dbReference type="ARBA" id="ARBA00047671"/>
    </source>
</evidence>
<proteinExistence type="predicted"/>
<dbReference type="Proteomes" id="UP000228886">
    <property type="component" value="Unassembled WGS sequence"/>
</dbReference>
<dbReference type="PROSITE" id="PS50862">
    <property type="entry name" value="AA_TRNA_LIGASE_II"/>
    <property type="match status" value="1"/>
</dbReference>
<name>A0A2M7E910_9BACT</name>
<dbReference type="InterPro" id="IPR004500">
    <property type="entry name" value="Pro-tRNA-synth_IIa_bac-type"/>
</dbReference>
<evidence type="ECO:0000259" key="13">
    <source>
        <dbReference type="PROSITE" id="PS50862"/>
    </source>
</evidence>
<dbReference type="Gene3D" id="3.30.930.10">
    <property type="entry name" value="Bira Bifunctional Protein, Domain 2"/>
    <property type="match status" value="1"/>
</dbReference>
<dbReference type="InterPro" id="IPR002316">
    <property type="entry name" value="Pro-tRNA-ligase_IIa"/>
</dbReference>
<dbReference type="InterPro" id="IPR050062">
    <property type="entry name" value="Pro-tRNA_synthetase"/>
</dbReference>
<feature type="domain" description="Aminoacyl-transfer RNA synthetases class-II family profile" evidence="13">
    <location>
        <begin position="38"/>
        <end position="282"/>
    </location>
</feature>
<comment type="catalytic activity">
    <reaction evidence="11">
        <text>tRNA(Pro) + L-proline + ATP = L-prolyl-tRNA(Pro) + AMP + diphosphate</text>
        <dbReference type="Rhea" id="RHEA:14305"/>
        <dbReference type="Rhea" id="RHEA-COMP:9700"/>
        <dbReference type="Rhea" id="RHEA-COMP:9702"/>
        <dbReference type="ChEBI" id="CHEBI:30616"/>
        <dbReference type="ChEBI" id="CHEBI:33019"/>
        <dbReference type="ChEBI" id="CHEBI:60039"/>
        <dbReference type="ChEBI" id="CHEBI:78442"/>
        <dbReference type="ChEBI" id="CHEBI:78532"/>
        <dbReference type="ChEBI" id="CHEBI:456215"/>
        <dbReference type="EC" id="6.1.1.15"/>
    </reaction>
</comment>
<evidence type="ECO:0000313" key="15">
    <source>
        <dbReference type="Proteomes" id="UP000228886"/>
    </source>
</evidence>
<protein>
    <recommendedName>
        <fullName evidence="4 12">Proline--tRNA ligase</fullName>
        <ecNumber evidence="3 12">6.1.1.15</ecNumber>
    </recommendedName>
</protein>
<dbReference type="SUPFAM" id="SSF55681">
    <property type="entry name" value="Class II aaRS and biotin synthetases"/>
    <property type="match status" value="1"/>
</dbReference>
<evidence type="ECO:0000313" key="14">
    <source>
        <dbReference type="EMBL" id="PIV64237.1"/>
    </source>
</evidence>
<organism evidence="14 15">
    <name type="scientific">bacterium (Candidatus Ratteibacteria) CG01_land_8_20_14_3_00_40_19</name>
    <dbReference type="NCBI Taxonomy" id="2014290"/>
    <lineage>
        <taxon>Bacteria</taxon>
        <taxon>Candidatus Ratteibacteria</taxon>
    </lineage>
</organism>
<dbReference type="InterPro" id="IPR004154">
    <property type="entry name" value="Anticodon-bd"/>
</dbReference>
<dbReference type="GO" id="GO:0004827">
    <property type="term" value="F:proline-tRNA ligase activity"/>
    <property type="evidence" value="ECO:0007669"/>
    <property type="project" value="UniProtKB-UniRule"/>
</dbReference>
<dbReference type="InterPro" id="IPR033730">
    <property type="entry name" value="ProRS_core_prok"/>
</dbReference>
<dbReference type="GO" id="GO:0006433">
    <property type="term" value="P:prolyl-tRNA aminoacylation"/>
    <property type="evidence" value="ECO:0007669"/>
    <property type="project" value="UniProtKB-UniRule"/>
</dbReference>
<dbReference type="GO" id="GO:0005524">
    <property type="term" value="F:ATP binding"/>
    <property type="evidence" value="ECO:0007669"/>
    <property type="project" value="UniProtKB-KW"/>
</dbReference>
<keyword evidence="9" id="KW-0648">Protein biosynthesis</keyword>
<evidence type="ECO:0000256" key="6">
    <source>
        <dbReference type="ARBA" id="ARBA00022598"/>
    </source>
</evidence>
<dbReference type="CDD" id="cd00779">
    <property type="entry name" value="ProRS_core_prok"/>
    <property type="match status" value="1"/>
</dbReference>
<dbReference type="PRINTS" id="PR01046">
    <property type="entry name" value="TRNASYNTHPRO"/>
</dbReference>
<accession>A0A2M7E910</accession>
<dbReference type="EMBL" id="PETL01000157">
    <property type="protein sequence ID" value="PIV64237.1"/>
    <property type="molecule type" value="Genomic_DNA"/>
</dbReference>
<evidence type="ECO:0000256" key="5">
    <source>
        <dbReference type="ARBA" id="ARBA00022490"/>
    </source>
</evidence>
<keyword evidence="7" id="KW-0547">Nucleotide-binding</keyword>
<evidence type="ECO:0000256" key="12">
    <source>
        <dbReference type="NCBIfam" id="TIGR00409"/>
    </source>
</evidence>
<evidence type="ECO:0000256" key="2">
    <source>
        <dbReference type="ARBA" id="ARBA00011738"/>
    </source>
</evidence>
<evidence type="ECO:0000256" key="1">
    <source>
        <dbReference type="ARBA" id="ARBA00004496"/>
    </source>
</evidence>
<dbReference type="CDD" id="cd00861">
    <property type="entry name" value="ProRS_anticodon_short"/>
    <property type="match status" value="1"/>
</dbReference>
<sequence length="411" mass="47628">MKSQIKWSEAFIRTLKETPKEAETISHKLMLKAGLISKVASGVYSYLPLGLKVLRKIEKIVREEIDQTGACELLLPALQPESLWKESGRISLLGKDMINFIDRHQRRMFLGPTHEEVIIDVVRKRVHSWKELPIVLYQIQTKFRDEVRPRFGVVRAREFLMKDAYSFDADQEGLDKNYEKMREAYELIFKRCGIKCQSQKADSGIMGGRFSEEFVAEGECKELEIGHIFKLGDTYSKKLKLFFLDKNGEEKPMIMGCYGIGISRLMAAIIEGNYDEDGLIWPRSVSPYSVLLLPMNMEEKAIKDTTEELYRSLQKNNIDVIMDDRIISPGIKFKDGDLLGIPFRILIGKELKNGKVELKLRREKRTELVKVEDILQEIKKLKCKDYQQEHENLKARKTTISLTTKTQRLKE</sequence>
<reference evidence="15" key="1">
    <citation type="submission" date="2017-09" db="EMBL/GenBank/DDBJ databases">
        <title>Depth-based differentiation of microbial function through sediment-hosted aquifers and enrichment of novel symbionts in the deep terrestrial subsurface.</title>
        <authorList>
            <person name="Probst A.J."/>
            <person name="Ladd B."/>
            <person name="Jarett J.K."/>
            <person name="Geller-Mcgrath D.E."/>
            <person name="Sieber C.M.K."/>
            <person name="Emerson J.B."/>
            <person name="Anantharaman K."/>
            <person name="Thomas B.C."/>
            <person name="Malmstrom R."/>
            <person name="Stieglmeier M."/>
            <person name="Klingl A."/>
            <person name="Woyke T."/>
            <person name="Ryan C.M."/>
            <person name="Banfield J.F."/>
        </authorList>
    </citation>
    <scope>NUCLEOTIDE SEQUENCE [LARGE SCALE GENOMIC DNA]</scope>
</reference>
<dbReference type="NCBIfam" id="TIGR00409">
    <property type="entry name" value="proS_fam_II"/>
    <property type="match status" value="1"/>
</dbReference>
<keyword evidence="5" id="KW-0963">Cytoplasm</keyword>
<dbReference type="InterPro" id="IPR036621">
    <property type="entry name" value="Anticodon-bd_dom_sf"/>
</dbReference>
<dbReference type="InterPro" id="IPR045864">
    <property type="entry name" value="aa-tRNA-synth_II/BPL/LPL"/>
</dbReference>
<evidence type="ECO:0000256" key="10">
    <source>
        <dbReference type="ARBA" id="ARBA00023146"/>
    </source>
</evidence>
<dbReference type="Pfam" id="PF00587">
    <property type="entry name" value="tRNA-synt_2b"/>
    <property type="match status" value="1"/>
</dbReference>
<comment type="caution">
    <text evidence="14">The sequence shown here is derived from an EMBL/GenBank/DDBJ whole genome shotgun (WGS) entry which is preliminary data.</text>
</comment>
<comment type="subunit">
    <text evidence="2">Homodimer.</text>
</comment>
<dbReference type="Gene3D" id="3.40.50.800">
    <property type="entry name" value="Anticodon-binding domain"/>
    <property type="match status" value="1"/>
</dbReference>
<keyword evidence="10" id="KW-0030">Aminoacyl-tRNA synthetase</keyword>
<dbReference type="InterPro" id="IPR006195">
    <property type="entry name" value="aa-tRNA-synth_II"/>
</dbReference>
<evidence type="ECO:0000256" key="9">
    <source>
        <dbReference type="ARBA" id="ARBA00022917"/>
    </source>
</evidence>
<comment type="subcellular location">
    <subcellularLocation>
        <location evidence="1">Cytoplasm</location>
    </subcellularLocation>
</comment>
<dbReference type="Pfam" id="PF03129">
    <property type="entry name" value="HGTP_anticodon"/>
    <property type="match status" value="1"/>
</dbReference>
<dbReference type="GO" id="GO:0005829">
    <property type="term" value="C:cytosol"/>
    <property type="evidence" value="ECO:0007669"/>
    <property type="project" value="TreeGrafter"/>
</dbReference>
<dbReference type="PANTHER" id="PTHR42753:SF2">
    <property type="entry name" value="PROLINE--TRNA LIGASE"/>
    <property type="match status" value="1"/>
</dbReference>
<dbReference type="AlphaFoldDB" id="A0A2M7E910"/>
<dbReference type="EC" id="6.1.1.15" evidence="3 12"/>
<keyword evidence="8" id="KW-0067">ATP-binding</keyword>
<dbReference type="PANTHER" id="PTHR42753">
    <property type="entry name" value="MITOCHONDRIAL RIBOSOME PROTEIN L39/PROLYL-TRNA LIGASE FAMILY MEMBER"/>
    <property type="match status" value="1"/>
</dbReference>
<evidence type="ECO:0000256" key="3">
    <source>
        <dbReference type="ARBA" id="ARBA00012831"/>
    </source>
</evidence>
<dbReference type="InterPro" id="IPR044140">
    <property type="entry name" value="ProRS_anticodon_short"/>
</dbReference>
<dbReference type="SUPFAM" id="SSF52954">
    <property type="entry name" value="Class II aaRS ABD-related"/>
    <property type="match status" value="1"/>
</dbReference>
<evidence type="ECO:0000256" key="4">
    <source>
        <dbReference type="ARBA" id="ARBA00019110"/>
    </source>
</evidence>
<evidence type="ECO:0000256" key="8">
    <source>
        <dbReference type="ARBA" id="ARBA00022840"/>
    </source>
</evidence>